<dbReference type="GO" id="GO:0032259">
    <property type="term" value="P:methylation"/>
    <property type="evidence" value="ECO:0007669"/>
    <property type="project" value="UniProtKB-KW"/>
</dbReference>
<keyword evidence="2" id="KW-0489">Methyltransferase</keyword>
<organism evidence="2 3">
    <name type="scientific">Mycobacterium yunnanensis</name>
    <dbReference type="NCBI Taxonomy" id="368477"/>
    <lineage>
        <taxon>Bacteria</taxon>
        <taxon>Bacillati</taxon>
        <taxon>Actinomycetota</taxon>
        <taxon>Actinomycetes</taxon>
        <taxon>Mycobacteriales</taxon>
        <taxon>Mycobacteriaceae</taxon>
        <taxon>Mycobacterium</taxon>
    </lineage>
</organism>
<protein>
    <submittedName>
        <fullName evidence="2">Class I SAM-dependent methyltransferase</fullName>
    </submittedName>
</protein>
<reference evidence="2" key="1">
    <citation type="submission" date="2020-07" db="EMBL/GenBank/DDBJ databases">
        <authorList>
            <person name="Pettersson B.M.F."/>
            <person name="Behra P.R.K."/>
            <person name="Ramesh M."/>
            <person name="Das S."/>
            <person name="Dasgupta S."/>
            <person name="Kirsebom L.A."/>
        </authorList>
    </citation>
    <scope>NUCLEOTIDE SEQUENCE</scope>
    <source>
        <strain evidence="2">DSM 44838</strain>
    </source>
</reference>
<accession>A0A9X2Z5J8</accession>
<dbReference type="InterPro" id="IPR013216">
    <property type="entry name" value="Methyltransf_11"/>
</dbReference>
<dbReference type="GO" id="GO:0008757">
    <property type="term" value="F:S-adenosylmethionine-dependent methyltransferase activity"/>
    <property type="evidence" value="ECO:0007669"/>
    <property type="project" value="InterPro"/>
</dbReference>
<keyword evidence="2" id="KW-0808">Transferase</keyword>
<evidence type="ECO:0000313" key="2">
    <source>
        <dbReference type="EMBL" id="MCV7423805.1"/>
    </source>
</evidence>
<gene>
    <name evidence="2" type="ORF">H7K45_24935</name>
</gene>
<evidence type="ECO:0000259" key="1">
    <source>
        <dbReference type="Pfam" id="PF08241"/>
    </source>
</evidence>
<keyword evidence="3" id="KW-1185">Reference proteome</keyword>
<comment type="caution">
    <text evidence="2">The sequence shown here is derived from an EMBL/GenBank/DDBJ whole genome shotgun (WGS) entry which is preliminary data.</text>
</comment>
<name>A0A9X2Z5J8_9MYCO</name>
<dbReference type="Gene3D" id="3.40.50.150">
    <property type="entry name" value="Vaccinia Virus protein VP39"/>
    <property type="match status" value="1"/>
</dbReference>
<sequence>MFGDLYERALAGERCFIRNTDGRRTDLPLQRWLGNHPGDAPFDDAVLAMCDGPTLELGCGPARLITRLTRRGVPALGVDRSPRAVALARLWGAPALCADVFEPLPGIGLWRTVLLVDGNIGLAGDPLRILRRCRDMLAAGGNVLVEFDAHHHGATTMLTRLETDERAGPWFPWATVGVDHAEEIAERAGLRLKDIQVIGDRALASMAWV</sequence>
<dbReference type="SUPFAM" id="SSF53335">
    <property type="entry name" value="S-adenosyl-L-methionine-dependent methyltransferases"/>
    <property type="match status" value="1"/>
</dbReference>
<dbReference type="Proteomes" id="UP001141629">
    <property type="component" value="Unassembled WGS sequence"/>
</dbReference>
<dbReference type="AlphaFoldDB" id="A0A9X2Z5J8"/>
<dbReference type="RefSeq" id="WP_263998773.1">
    <property type="nucleotide sequence ID" value="NZ_JACKVK010000013.1"/>
</dbReference>
<reference evidence="2" key="2">
    <citation type="journal article" date="2022" name="BMC Genomics">
        <title>Comparative genome analysis of mycobacteria focusing on tRNA and non-coding RNA.</title>
        <authorList>
            <person name="Behra P.R.K."/>
            <person name="Pettersson B.M.F."/>
            <person name="Ramesh M."/>
            <person name="Das S."/>
            <person name="Dasgupta S."/>
            <person name="Kirsebom L.A."/>
        </authorList>
    </citation>
    <scope>NUCLEOTIDE SEQUENCE</scope>
    <source>
        <strain evidence="2">DSM 44838</strain>
    </source>
</reference>
<evidence type="ECO:0000313" key="3">
    <source>
        <dbReference type="Proteomes" id="UP001141629"/>
    </source>
</evidence>
<dbReference type="InterPro" id="IPR029063">
    <property type="entry name" value="SAM-dependent_MTases_sf"/>
</dbReference>
<dbReference type="CDD" id="cd02440">
    <property type="entry name" value="AdoMet_MTases"/>
    <property type="match status" value="1"/>
</dbReference>
<feature type="domain" description="Methyltransferase type 11" evidence="1">
    <location>
        <begin position="55"/>
        <end position="144"/>
    </location>
</feature>
<proteinExistence type="predicted"/>
<dbReference type="EMBL" id="JACKVK010000013">
    <property type="protein sequence ID" value="MCV7423805.1"/>
    <property type="molecule type" value="Genomic_DNA"/>
</dbReference>
<dbReference type="Pfam" id="PF08241">
    <property type="entry name" value="Methyltransf_11"/>
    <property type="match status" value="1"/>
</dbReference>